<dbReference type="PANTHER" id="PTHR46730:SF1">
    <property type="entry name" value="PLAT DOMAIN-CONTAINING PROTEIN"/>
    <property type="match status" value="1"/>
</dbReference>
<dbReference type="PROSITE" id="PS50095">
    <property type="entry name" value="PLAT"/>
    <property type="match status" value="1"/>
</dbReference>
<dbReference type="Pfam" id="PF02010">
    <property type="entry name" value="REJ"/>
    <property type="match status" value="2"/>
</dbReference>
<dbReference type="InterPro" id="IPR022409">
    <property type="entry name" value="PKD/Chitinase_dom"/>
</dbReference>
<evidence type="ECO:0000256" key="8">
    <source>
        <dbReference type="ARBA" id="ARBA00023069"/>
    </source>
</evidence>
<keyword evidence="24" id="KW-1185">Reference proteome</keyword>
<dbReference type="PROSITE" id="PS51212">
    <property type="entry name" value="WSC"/>
    <property type="match status" value="1"/>
</dbReference>
<dbReference type="InterPro" id="IPR001024">
    <property type="entry name" value="PLAT/LH2_dom"/>
</dbReference>
<feature type="region of interest" description="Disordered" evidence="16">
    <location>
        <begin position="2238"/>
        <end position="2322"/>
    </location>
</feature>
<dbReference type="GO" id="GO:0005929">
    <property type="term" value="C:cilium"/>
    <property type="evidence" value="ECO:0007669"/>
    <property type="project" value="UniProtKB-SubCell"/>
</dbReference>
<keyword evidence="9 17" id="KW-0472">Membrane</keyword>
<keyword evidence="13" id="KW-0479">Metal-binding</keyword>
<feature type="transmembrane region" description="Helical" evidence="17">
    <location>
        <begin position="3321"/>
        <end position="3342"/>
    </location>
</feature>
<organism evidence="23 24">
    <name type="scientific">Patiria miniata</name>
    <name type="common">Bat star</name>
    <name type="synonym">Asterina miniata</name>
    <dbReference type="NCBI Taxonomy" id="46514"/>
    <lineage>
        <taxon>Eukaryota</taxon>
        <taxon>Metazoa</taxon>
        <taxon>Echinodermata</taxon>
        <taxon>Eleutherozoa</taxon>
        <taxon>Asterozoa</taxon>
        <taxon>Asteroidea</taxon>
        <taxon>Valvatacea</taxon>
        <taxon>Valvatida</taxon>
        <taxon>Asterinidae</taxon>
        <taxon>Patiria</taxon>
    </lineage>
</organism>
<dbReference type="SMART" id="SM00089">
    <property type="entry name" value="PKD"/>
    <property type="match status" value="10"/>
</dbReference>
<dbReference type="InterPro" id="IPR002859">
    <property type="entry name" value="PKD/REJ-like"/>
</dbReference>
<keyword evidence="7 17" id="KW-1133">Transmembrane helix</keyword>
<dbReference type="InterPro" id="IPR057244">
    <property type="entry name" value="GAIN_B"/>
</dbReference>
<evidence type="ECO:0000313" key="23">
    <source>
        <dbReference type="EnsemblMetazoa" id="XP_038044343.1"/>
    </source>
</evidence>
<dbReference type="PROSITE" id="PS50221">
    <property type="entry name" value="GAIN_B"/>
    <property type="match status" value="1"/>
</dbReference>
<evidence type="ECO:0000256" key="11">
    <source>
        <dbReference type="ARBA" id="ARBA00023180"/>
    </source>
</evidence>
<name>A0A913YXS5_PATMI</name>
<feature type="transmembrane region" description="Helical" evidence="17">
    <location>
        <begin position="3632"/>
        <end position="3653"/>
    </location>
</feature>
<feature type="compositionally biased region" description="Basic residues" evidence="16">
    <location>
        <begin position="4529"/>
        <end position="4544"/>
    </location>
</feature>
<feature type="region of interest" description="Disordered" evidence="16">
    <location>
        <begin position="2336"/>
        <end position="2403"/>
    </location>
</feature>
<evidence type="ECO:0000256" key="5">
    <source>
        <dbReference type="ARBA" id="ARBA00022692"/>
    </source>
</evidence>
<feature type="compositionally biased region" description="Polar residues" evidence="16">
    <location>
        <begin position="4329"/>
        <end position="4348"/>
    </location>
</feature>
<keyword evidence="6" id="KW-0677">Repeat</keyword>
<dbReference type="InterPro" id="IPR002889">
    <property type="entry name" value="WSC_carb-bd"/>
</dbReference>
<evidence type="ECO:0000256" key="14">
    <source>
        <dbReference type="PIRSR" id="PIRSR603915-2"/>
    </source>
</evidence>
<feature type="compositionally biased region" description="Low complexity" evidence="16">
    <location>
        <begin position="2266"/>
        <end position="2283"/>
    </location>
</feature>
<evidence type="ECO:0000259" key="19">
    <source>
        <dbReference type="PROSITE" id="PS50095"/>
    </source>
</evidence>
<feature type="domain" description="PKD" evidence="18">
    <location>
        <begin position="1452"/>
        <end position="1494"/>
    </location>
</feature>
<dbReference type="Pfam" id="PF01822">
    <property type="entry name" value="WSC"/>
    <property type="match status" value="1"/>
</dbReference>
<keyword evidence="10" id="KW-1015">Disulfide bond</keyword>
<feature type="binding site" evidence="13">
    <location>
        <position position="4177"/>
    </location>
    <ligand>
        <name>Ca(2+)</name>
        <dbReference type="ChEBI" id="CHEBI:29108"/>
        <label>2</label>
    </ligand>
</feature>
<feature type="transmembrane region" description="Helical" evidence="17">
    <location>
        <begin position="4006"/>
        <end position="4028"/>
    </location>
</feature>
<feature type="domain" description="PKD" evidence="18">
    <location>
        <begin position="1256"/>
        <end position="1323"/>
    </location>
</feature>
<feature type="compositionally biased region" description="Polar residues" evidence="16">
    <location>
        <begin position="2309"/>
        <end position="2319"/>
    </location>
</feature>
<dbReference type="CDD" id="cd00146">
    <property type="entry name" value="PKD"/>
    <property type="match status" value="5"/>
</dbReference>
<evidence type="ECO:0000256" key="16">
    <source>
        <dbReference type="SAM" id="MobiDB-lite"/>
    </source>
</evidence>
<feature type="domain" description="REJ" evidence="21">
    <location>
        <begin position="1590"/>
        <end position="2699"/>
    </location>
</feature>
<comment type="subcellular location">
    <subcellularLocation>
        <location evidence="2">Cell membrane</location>
        <topology evidence="2">Multi-pass membrane protein</topology>
    </subcellularLocation>
    <subcellularLocation>
        <location evidence="1">Cell projection</location>
        <location evidence="1">Cilium</location>
    </subcellularLocation>
</comment>
<dbReference type="SMART" id="SM00303">
    <property type="entry name" value="GPS"/>
    <property type="match status" value="1"/>
</dbReference>
<dbReference type="PROSITE" id="PS51111">
    <property type="entry name" value="REJ"/>
    <property type="match status" value="1"/>
</dbReference>
<dbReference type="InterPro" id="IPR036392">
    <property type="entry name" value="PLAT/LH2_dom_sf"/>
</dbReference>
<dbReference type="Proteomes" id="UP000887568">
    <property type="component" value="Unplaced"/>
</dbReference>
<feature type="region of interest" description="Disordered" evidence="16">
    <location>
        <begin position="3430"/>
        <end position="3460"/>
    </location>
</feature>
<dbReference type="EnsemblMetazoa" id="XM_038188415.1">
    <property type="protein sequence ID" value="XP_038044343.1"/>
    <property type="gene ID" value="LOC119719100"/>
</dbReference>
<keyword evidence="5 17" id="KW-0812">Transmembrane</keyword>
<dbReference type="InterPro" id="IPR042060">
    <property type="entry name" value="PLAT_polycystin1"/>
</dbReference>
<feature type="domain" description="PKD" evidence="18">
    <location>
        <begin position="592"/>
        <end position="651"/>
    </location>
</feature>
<keyword evidence="13" id="KW-0407">Ion channel</keyword>
<evidence type="ECO:0000256" key="1">
    <source>
        <dbReference type="ARBA" id="ARBA00004138"/>
    </source>
</evidence>
<dbReference type="GO" id="GO:0005262">
    <property type="term" value="F:calcium channel activity"/>
    <property type="evidence" value="ECO:0007669"/>
    <property type="project" value="UniProtKB-KW"/>
</dbReference>
<evidence type="ECO:0000256" key="13">
    <source>
        <dbReference type="PIRSR" id="PIRSR603915-1"/>
    </source>
</evidence>
<feature type="compositionally biased region" description="Polar residues" evidence="16">
    <location>
        <begin position="3441"/>
        <end position="3451"/>
    </location>
</feature>
<dbReference type="Pfam" id="PF00801">
    <property type="entry name" value="PKD"/>
    <property type="match status" value="5"/>
</dbReference>
<feature type="domain" description="WSC" evidence="22">
    <location>
        <begin position="28"/>
        <end position="121"/>
    </location>
</feature>
<feature type="transmembrane region" description="Helical" evidence="17">
    <location>
        <begin position="4065"/>
        <end position="4090"/>
    </location>
</feature>
<evidence type="ECO:0000256" key="4">
    <source>
        <dbReference type="ARBA" id="ARBA00022475"/>
    </source>
</evidence>
<feature type="region of interest" description="Disordered" evidence="16">
    <location>
        <begin position="4276"/>
        <end position="4305"/>
    </location>
</feature>
<dbReference type="Gene3D" id="2.60.40.10">
    <property type="entry name" value="Immunoglobulins"/>
    <property type="match status" value="6"/>
</dbReference>
<comment type="caution">
    <text evidence="15">Lacks conserved residue(s) required for the propagation of feature annotation.</text>
</comment>
<dbReference type="Pfam" id="PF01477">
    <property type="entry name" value="PLAT"/>
    <property type="match status" value="1"/>
</dbReference>
<feature type="region of interest" description="Disordered" evidence="16">
    <location>
        <begin position="1890"/>
        <end position="1978"/>
    </location>
</feature>
<keyword evidence="13" id="KW-0106">Calcium</keyword>
<dbReference type="OrthoDB" id="10044145at2759"/>
<evidence type="ECO:0000256" key="2">
    <source>
        <dbReference type="ARBA" id="ARBA00004651"/>
    </source>
</evidence>
<evidence type="ECO:0000259" key="22">
    <source>
        <dbReference type="PROSITE" id="PS51212"/>
    </source>
</evidence>
<comment type="similarity">
    <text evidence="3">Belongs to the polycystin family.</text>
</comment>
<feature type="transmembrane region" description="Helical" evidence="17">
    <location>
        <begin position="3283"/>
        <end position="3301"/>
    </location>
</feature>
<dbReference type="InterPro" id="IPR014010">
    <property type="entry name" value="REJ_dom"/>
</dbReference>
<dbReference type="GeneID" id="119719100"/>
<feature type="region of interest" description="Disordered" evidence="16">
    <location>
        <begin position="2140"/>
        <end position="2174"/>
    </location>
</feature>
<feature type="domain" description="PKD" evidence="18">
    <location>
        <begin position="510"/>
        <end position="571"/>
    </location>
</feature>
<dbReference type="PROSITE" id="PS50093">
    <property type="entry name" value="PKD"/>
    <property type="match status" value="7"/>
</dbReference>
<evidence type="ECO:0000256" key="9">
    <source>
        <dbReference type="ARBA" id="ARBA00023136"/>
    </source>
</evidence>
<dbReference type="Gene3D" id="2.60.60.20">
    <property type="entry name" value="PLAT/LH2 domain"/>
    <property type="match status" value="1"/>
</dbReference>
<feature type="domain" description="PKD" evidence="18">
    <location>
        <begin position="1163"/>
        <end position="1211"/>
    </location>
</feature>
<feature type="compositionally biased region" description="Basic and acidic residues" evidence="16">
    <location>
        <begin position="4383"/>
        <end position="4393"/>
    </location>
</feature>
<dbReference type="Gene3D" id="2.60.220.50">
    <property type="match status" value="1"/>
</dbReference>
<feature type="domain" description="PLAT" evidence="19">
    <location>
        <begin position="3122"/>
        <end position="3239"/>
    </location>
</feature>
<dbReference type="SMART" id="SM00308">
    <property type="entry name" value="LH2"/>
    <property type="match status" value="1"/>
</dbReference>
<dbReference type="InterPro" id="IPR000203">
    <property type="entry name" value="GPS"/>
</dbReference>
<feature type="region of interest" description="Disordered" evidence="16">
    <location>
        <begin position="2020"/>
        <end position="2045"/>
    </location>
</feature>
<dbReference type="InterPro" id="IPR000601">
    <property type="entry name" value="PKD_dom"/>
</dbReference>
<dbReference type="Pfam" id="PF20519">
    <property type="entry name" value="Polycystin_dom"/>
    <property type="match status" value="1"/>
</dbReference>
<dbReference type="SUPFAM" id="SSF49723">
    <property type="entry name" value="Lipase/lipooxygenase domain (PLAT/LH2 domain)"/>
    <property type="match status" value="1"/>
</dbReference>
<keyword evidence="8" id="KW-0969">Cilium</keyword>
<feature type="compositionally biased region" description="Low complexity" evidence="16">
    <location>
        <begin position="1948"/>
        <end position="1973"/>
    </location>
</feature>
<keyword evidence="13" id="KW-0107">Calcium channel</keyword>
<evidence type="ECO:0000256" key="7">
    <source>
        <dbReference type="ARBA" id="ARBA00022989"/>
    </source>
</evidence>
<evidence type="ECO:0000256" key="10">
    <source>
        <dbReference type="ARBA" id="ARBA00023157"/>
    </source>
</evidence>
<dbReference type="PANTHER" id="PTHR46730">
    <property type="entry name" value="POLYCYSTIN-1"/>
    <property type="match status" value="1"/>
</dbReference>
<dbReference type="InterPro" id="IPR035986">
    <property type="entry name" value="PKD_dom_sf"/>
</dbReference>
<feature type="transmembrane region" description="Helical" evidence="17">
    <location>
        <begin position="3875"/>
        <end position="3895"/>
    </location>
</feature>
<proteinExistence type="inferred from homology"/>
<feature type="transmembrane region" description="Helical" evidence="17">
    <location>
        <begin position="3498"/>
        <end position="3519"/>
    </location>
</feature>
<keyword evidence="12" id="KW-0966">Cell projection</keyword>
<evidence type="ECO:0000256" key="6">
    <source>
        <dbReference type="ARBA" id="ARBA00022737"/>
    </source>
</evidence>
<feature type="compositionally biased region" description="Low complexity" evidence="16">
    <location>
        <begin position="1894"/>
        <end position="1907"/>
    </location>
</feature>
<dbReference type="CDD" id="cd01752">
    <property type="entry name" value="PLAT_polycystin"/>
    <property type="match status" value="1"/>
</dbReference>
<keyword evidence="4" id="KW-1003">Cell membrane</keyword>
<dbReference type="Pfam" id="PF08016">
    <property type="entry name" value="PKD_channel"/>
    <property type="match status" value="1"/>
</dbReference>
<evidence type="ECO:0000256" key="12">
    <source>
        <dbReference type="ARBA" id="ARBA00023273"/>
    </source>
</evidence>
<evidence type="ECO:0000313" key="24">
    <source>
        <dbReference type="Proteomes" id="UP000887568"/>
    </source>
</evidence>
<dbReference type="InterPro" id="IPR046791">
    <property type="entry name" value="Polycystin_dom"/>
</dbReference>
<feature type="compositionally biased region" description="Gly residues" evidence="16">
    <location>
        <begin position="2161"/>
        <end position="2174"/>
    </location>
</feature>
<protein>
    <recommendedName>
        <fullName evidence="25">Receptor for egg jelly 7</fullName>
    </recommendedName>
</protein>
<dbReference type="PRINTS" id="PR01433">
    <property type="entry name" value="POLYCYSTIN2"/>
</dbReference>
<feature type="transmembrane region" description="Helical" evidence="17">
    <location>
        <begin position="3531"/>
        <end position="3555"/>
    </location>
</feature>
<keyword evidence="13" id="KW-0109">Calcium transport</keyword>
<sequence>MKCLETKVTPVLLLGIQVVFLAQFVAGSSWYLGCTHDNASSEASESLLQDLKGNSVFTPASCASSCRERGSLYAGIHEQGANCTCSSIIGERIAEKQCNITCGNVSLPCGGDGVVSVYSVDGPYLLTAELSQTQHLVQEGATVRFEARVALATDELADLGLEGFSASDFDEIVFRWRVDGELLGETSLRYGNSTAASSFVHTFHSEGRWHIDVDVSNAISDLLRTTSIVVVRPLPSDLQVILRPTEGDAPSCVPMSSSATASLPAVSVFMGEEVEFQASVAMGVNLTFVWTFNGDGLNLTEVSAEEPDCEGIACMQDIQVHTFTVEGMYDVVVNVSNVLGSVRKTLRVVVVSHEISNLTMSLSSNSAFINKVNSSLGLLITMATTARQQVVLQVDFGDGSVFNHSMYDVNDTFITVGGEDSAHLHLTASYGEGCTLFVSLSHQYRHAGVFAVEANIFQSWDSQSAGTAKLESAIIVQEELGPIQIETQGVYSTQSLANFSLMMPVETANMSYLWSVTSNNVTVDLACYLEPTCLHNFTQPGQYLLKVSVVNLVSTAHAQEDISIQEAIRGLSLIGGSSGILPTGATIPFTASTEAGSDTQFTWHFSDLLGITEQRDYLLDALPTSQANHTFYTSGVYNVSVTARNKVSSETVYLLQGVQVQDPVLGLSLVSTGPTILGHPTHVNVTLLQGTHVTFSVHTEFGHVMPNVQHFGGDNTYILELAISNPGVFHATVVASNNISSDNATLCVVVQEPVGRVSIQEFYPGNERIVLLARLDGEIPNRTDVMYTWQARGQNLTSASPLLTFPVCLQPEQVVIQASNQVDVSQEERTVDTTIPQTKYSLDCPTFGEAGEPFTFSLQLSGDGDLAPVQVLIDHGDSAPNVTHTAVPGLPVVWNHTFPHLGVYPLHLWYHREGEDVFGETVMVVQKRIDGIQMIGPELSKFFGPVTTQTWEVTPTSGTDILYTWTVVPIITDYSHGTETSAEVNMATVMLAGSHGKVSMPFHAPGCYNLTLHASNLISSATHHSQTTLQQPIVQATVLVDPALIGTPSTYQLVVRGGPPFHFQIDFGMDGDLLSTTSEELASLGYEVIDYLLDPPACIYTFNQTYPGLGWYDSSFRVRNLVSEETATATAKVEEWITGLTLTSQSDSLVTIGRSVVLEAKVETGNDVVFTWDFQDPRSDPTLLYCFNASIATHRFSQPGTYQVSVSAGNSLQPVPLRVTYQTPFLVQEAPFALELNPPAGHPQGAALNHQGGLWATEVLSFRAQCWGSHLVFYFDYGDGTVETVVGMLDDYGSYHASGSHQYFAEGNYTVKVTAGNQLSNETRHLPRPYYVQVPPTSLRCESPYSAHAFGNVSRLTVRVETGTHLFYNWSMGDQTDYIDVGPSVSHLYRSPGSYTVTVVAFNKVQKAQATCRISVEVQVQGVQLLMDQRLHQTYTLITLEARTVTDSALWYHWDMGDQRDVQITSVNTLTSLYTFHGRYYVTVLAANHVSNATSLPVELTLQTAIQQVSIHAQSAALVNQSVHFEAWFKGSDTNFVWDFGDGTEKIYTTAESVYHKYNRTGEFFLHLEVSNLVSNATAVSKIFILTRMCHPPVLDIVGSDPRTVKHSEDIRVEAEVAIDCDITNLALYSWSITCSQNGTEVSLLQDRASLNQRTLYIPRWDLPYGSYTFTLDVVMNGTIVYAQDSIQLDVVRSPLMSIIEGGTRRYFGPDMVATLNGSFSYDPDDRNSNNDLRYNWTCHPLGLTTASCFNATALSVANQTSILPSSNESLVFPTSWLLPNDSRSFVFTLRVSKEGRADAEVTQVLTLVQEVVGAEGRQMQVSIDCLKCDDGIINANEQLTLEAVCPECDENTTYTWELYVVLDGITSSSFYDLTSGLRCVPGDGSYGQYLVANESSPSSPSSPSSNPEEDSNIINQGIQTIGTSTPQNGVSNAINTGLLPSDGVEEGSAPDPSGGDSGGTASTAATVTTGSDLGFGSLTEETGLSFIEEVSADEEVPATQETSGTPAAITTHAVIWGNSSVGPTGADHLNGNSSEPAGGSLNEAVGSLGEAVGSFQEAGSSFEEAVGSVDETGGSLEEAGGSFQEAVGSLAEASDSLQEAGGSFEEGAGSFVEVGGSIEDSNGTLAPVEGGLTTASGSLAEAGGSLDEAGGSLDEAGGSLVEGGGSLTEGGGSLAEAGGSFVEADGSLAEGGGSLTEGAGSFQGDIGTTVETEGSLMESNGSLAEAGGSLAEAGGSFGTGGSILETGSLTEGDGSLTEAGGSFDEAGGSLGEAAGSSLAEELPGSAGSNNGTVAPTAEGSQMGGSLAEGTSDNQQASIPGQDYPEAVDSIVEDTVPVTGQGNQTVSQPGDTDDFPDDDYYDGNYPEEYLGYSDPPEQHPPPLPDPNTGDDTNGGDPVVNPDVEPTVKEHIVSKSLQQRVLRPEDTTTGLGSRALTIKPGLLDENRTYALVVSTHKKENGVMRIGEAQQYVSVNRGPRAGLCSITPDEGNEMDTVFTINCLGWQDEDSPIQYEVSYSLNETEDLTILYLGMKHAVKFQLPAGYIDNDHLVYVKVAIVDGQGGKTSVCSITIQVLPKMFSSGESVEEFLYNLTLADSNLLTMYVQQGDQHNLNGFINMVACILNRQPALGPGSSDYVRLLSLRRQIRYALVSAVLELPMRDQFEVQQSSMATAASSYVPLELQVDTVILAAYSVNSSMASAVASARLLSQLDVDILVALTSTTSSVVSALAMNHTQAIGVGQRKVAVRSSLGAVMELLQTYLQLQKPDEEPVLIQTSSVDLLGARQTSLATVDLTVGTNAFLLPNGMEQVLHAQNGGGVIGTYMCHDMAVPCWDVDMVTFKDNPYLWGEGAYKVTTDVSSLTLHSCTGQELKVENLTAGKEVVFEVAHTCDSLGDSLMCNLTIDKANMNVHEFVVLQENIGQTFQIMARLAPETRRTFPVKLIMRYGAQPTPTAYDSSWMYENEDEDLVIFLPPNTFNATGTYYIALINAEYGESSYGQDEVSQRQYLIRLWWGECLYWNTENEAWVGDGCSVMHSSTYELTRCRCNHLTTFGVTFLPISIILDIVSLAVFDTPNTNPITYSFTAGILSIYILLYIYCYLADKHDERKLGLIYLADNQPADQQYYEITVETGMRAGAGTTARVSMVLHGVEGHSETKELICKGRPIFEKNSRDRFIVSVPESLGSIRRVHVWHNNAGHSPSWFLSRVAVRDLITGHKWYFICERWFAVEEDDGKIERDLEVLDKGVGFQKAFFAKLFQYFADYYLWSSIFTRPPYSVFTRVQRLTCSLSISMGFLCINTIWYQHLVKEEVDLGLIDVSAENMLVGIVTAILAIPVNFPVIMVFRRTRPRRDEIEEEKNFRSVKATIELPESAAPVETILNQGSLDSGVGEQSDVTLDDLPGWVQEKWRQRLKGSSSRSDQTRSSYDSISFTSSSSLAFDDPPTSSSLSNATKPSDSGVSSPDSRSLLSSYLPTAAAGWQADHKRLANPKIWLPNWCGKLAWAICGFITVFSAVVTIYYGYRFSDVKSVYWMQSVYFSFLQCIFVTQPAVMLMFTILKSVRHRNNIHIFDHYDDNIDLIDKKSLERARLEVYETDMNKAIAARQRSRYLRFARPPQPKELQKAKEKMLKEKNMWAILKDVIMYSTLFACLMWMAYGREVAYHLPVNQGVRQTYLQTPHPFTEVSSVDDLWSWMHGDLLDRLYWDEWYNKDTVVEEKNSIMNGESILLGKASLRQVRVRHHSCPVARPAQSLFPDCKASYGPSAESTVPYGPEDAWAHYSKGELRRYSKWGYFGSYEGDGYVVSLNSSREGTRNQLAFLQNNSWIDDQTRAVIVEFTIYNAPTNLYTSVAFLAELPGTGAVHPFPKIESVLLYRYETVYDYLIMCCELLFLLLVAVSCKREVQKLVKIRAAFFKSTWSWMEMGMIILSLTYFAMYVCRFMYVNSATQHLRETYLEEFVDFSLLAYWDQILKDLLASLIFLSSVKFLRVLRFNQTVALFGAVIDEAIKEILTFALYLLVLEMAFACLGVLLFSTHFYPLKHLYISSTLLNSMVMGRPLDYGDLAAEFPILWYLFYFAYVFSMIIFMAGLIKAILCHSYRQVKQRQVPAVGGMEVLHFFWNKFLIRVGLKEAPEEDKPMTLPTEFTMAEIEYQVDELLFRMSAITHQHGLPEKTYGYFEDSDGTHNMMEDGMSSTCSELNFVDSTHLEDGAQKMEAQLYGHNPELADGNCFADEDREKQLRSGLDMEIYKQLRHRRLQHDLHDSGHDTQSTSEHMEFGSDVASMDQPLPSTPKPLNVRDAQGRPTFPKPLQNLGILETVPAPVRPPSAIFTNRKQAWGQSSSAEAKSDSQGCVMTQRPPRVATPQDRCPDRPPSTSDVTRRPYTAGVVDKRSRPEHRLKPTSASFARRDRQLVSSSEVLDTQSSSSSSSFVHRTDSMSSHASDLGMSQVNAALGASHRIRDGIAIPLEPVINLDQLVRDYPEGERPTVERAFSVESFPLPNALDGLSSSSDENTKDTKSAKRKHKGSRESEARHRLRKTRSRGKGKGRRRFDEAIYVNDAFSSDSGGDIPVIQMGPTMHHERR</sequence>
<keyword evidence="13" id="KW-0406">Ion transport</keyword>
<keyword evidence="13" id="KW-0813">Transport</keyword>
<dbReference type="InterPro" id="IPR013783">
    <property type="entry name" value="Ig-like_fold"/>
</dbReference>
<feature type="region of interest" description="Disordered" evidence="16">
    <location>
        <begin position="4329"/>
        <end position="4436"/>
    </location>
</feature>
<evidence type="ECO:0000256" key="15">
    <source>
        <dbReference type="PROSITE-ProRule" id="PRU00152"/>
    </source>
</evidence>
<feature type="domain" description="PKD" evidence="18">
    <location>
        <begin position="1506"/>
        <end position="1585"/>
    </location>
</feature>
<dbReference type="OMA" id="DIPRMNN"/>
<feature type="compositionally biased region" description="Polar residues" evidence="16">
    <location>
        <begin position="1914"/>
        <end position="1936"/>
    </location>
</feature>
<feature type="region of interest" description="Disordered" evidence="16">
    <location>
        <begin position="4496"/>
        <end position="4578"/>
    </location>
</feature>
<accession>A0A913YXS5</accession>
<feature type="transmembrane region" description="Helical" evidence="17">
    <location>
        <begin position="3916"/>
        <end position="3938"/>
    </location>
</feature>
<feature type="transmembrane region" description="Helical" evidence="17">
    <location>
        <begin position="3078"/>
        <end position="3099"/>
    </location>
</feature>
<dbReference type="RefSeq" id="XP_038044343.1">
    <property type="nucleotide sequence ID" value="XM_038188415.1"/>
</dbReference>
<feature type="domain" description="PKD" evidence="18">
    <location>
        <begin position="1361"/>
        <end position="1423"/>
    </location>
</feature>
<feature type="compositionally biased region" description="Acidic residues" evidence="16">
    <location>
        <begin position="2351"/>
        <end position="2361"/>
    </location>
</feature>
<dbReference type="InterPro" id="IPR013122">
    <property type="entry name" value="PKD1_2_channel"/>
</dbReference>
<feature type="compositionally biased region" description="Polar residues" evidence="16">
    <location>
        <begin position="2338"/>
        <end position="2348"/>
    </location>
</feature>
<evidence type="ECO:0000259" key="20">
    <source>
        <dbReference type="PROSITE" id="PS50221"/>
    </source>
</evidence>
<dbReference type="GO" id="GO:0005509">
    <property type="term" value="F:calcium ion binding"/>
    <property type="evidence" value="ECO:0007669"/>
    <property type="project" value="InterPro"/>
</dbReference>
<evidence type="ECO:0000256" key="3">
    <source>
        <dbReference type="ARBA" id="ARBA00007200"/>
    </source>
</evidence>
<evidence type="ECO:0008006" key="25">
    <source>
        <dbReference type="Google" id="ProtNLM"/>
    </source>
</evidence>
<dbReference type="SUPFAM" id="SSF49299">
    <property type="entry name" value="PKD domain"/>
    <property type="match status" value="9"/>
</dbReference>
<dbReference type="InterPro" id="IPR003915">
    <property type="entry name" value="PKD_2"/>
</dbReference>
<dbReference type="GO" id="GO:0005886">
    <property type="term" value="C:plasma membrane"/>
    <property type="evidence" value="ECO:0007669"/>
    <property type="project" value="UniProtKB-SubCell"/>
</dbReference>
<dbReference type="Pfam" id="PF01825">
    <property type="entry name" value="GPS"/>
    <property type="match status" value="1"/>
</dbReference>
<feature type="compositionally biased region" description="Low complexity" evidence="16">
    <location>
        <begin position="2386"/>
        <end position="2400"/>
    </location>
</feature>
<feature type="domain" description="GAIN-B" evidence="20">
    <location>
        <begin position="2911"/>
        <end position="3061"/>
    </location>
</feature>
<evidence type="ECO:0000256" key="17">
    <source>
        <dbReference type="SAM" id="Phobius"/>
    </source>
</evidence>
<dbReference type="InterPro" id="IPR046338">
    <property type="entry name" value="GAIN_dom_sf"/>
</dbReference>
<evidence type="ECO:0000259" key="21">
    <source>
        <dbReference type="PROSITE" id="PS51111"/>
    </source>
</evidence>
<reference evidence="23" key="1">
    <citation type="submission" date="2022-11" db="UniProtKB">
        <authorList>
            <consortium name="EnsemblMetazoa"/>
        </authorList>
    </citation>
    <scope>IDENTIFICATION</scope>
</reference>
<keyword evidence="11" id="KW-0325">Glycoprotein</keyword>
<feature type="disulfide bond" evidence="14">
    <location>
        <begin position="3740"/>
        <end position="3753"/>
    </location>
</feature>
<feature type="compositionally biased region" description="Low complexity" evidence="16">
    <location>
        <begin position="4409"/>
        <end position="4424"/>
    </location>
</feature>
<feature type="binding site" evidence="13">
    <location>
        <position position="4175"/>
    </location>
    <ligand>
        <name>Ca(2+)</name>
        <dbReference type="ChEBI" id="CHEBI:29108"/>
        <label>2</label>
    </ligand>
</feature>
<evidence type="ECO:0000259" key="18">
    <source>
        <dbReference type="PROSITE" id="PS50093"/>
    </source>
</evidence>